<feature type="coiled-coil region" evidence="5">
    <location>
        <begin position="439"/>
        <end position="473"/>
    </location>
</feature>
<evidence type="ECO:0000313" key="10">
    <source>
        <dbReference type="Proteomes" id="UP000261540"/>
    </source>
</evidence>
<dbReference type="Ensembl" id="ENSPKIT00000006682.1">
    <property type="protein sequence ID" value="ENSPKIP00000025934.1"/>
    <property type="gene ID" value="ENSPKIG00000008608.1"/>
</dbReference>
<evidence type="ECO:0000313" key="9">
    <source>
        <dbReference type="Ensembl" id="ENSPKIP00000025934.1"/>
    </source>
</evidence>
<comment type="subcellular location">
    <subcellularLocation>
        <location evidence="1">Membrane</location>
    </subcellularLocation>
</comment>
<proteinExistence type="predicted"/>
<feature type="region of interest" description="Disordered" evidence="6">
    <location>
        <begin position="665"/>
        <end position="725"/>
    </location>
</feature>
<feature type="domain" description="SOGA coiled-coil" evidence="7">
    <location>
        <begin position="563"/>
        <end position="655"/>
    </location>
</feature>
<feature type="compositionally biased region" description="Polar residues" evidence="6">
    <location>
        <begin position="1677"/>
        <end position="1688"/>
    </location>
</feature>
<feature type="region of interest" description="Disordered" evidence="6">
    <location>
        <begin position="1563"/>
        <end position="1588"/>
    </location>
</feature>
<dbReference type="Pfam" id="PF11365">
    <property type="entry name" value="SOGA"/>
    <property type="match status" value="2"/>
</dbReference>
<feature type="compositionally biased region" description="Low complexity" evidence="6">
    <location>
        <begin position="84"/>
        <end position="100"/>
    </location>
</feature>
<dbReference type="GO" id="GO:0016020">
    <property type="term" value="C:membrane"/>
    <property type="evidence" value="ECO:0007669"/>
    <property type="project" value="UniProtKB-SubCell"/>
</dbReference>
<evidence type="ECO:0000256" key="3">
    <source>
        <dbReference type="ARBA" id="ARBA00023054"/>
    </source>
</evidence>
<feature type="compositionally biased region" description="Polar residues" evidence="6">
    <location>
        <begin position="1644"/>
        <end position="1656"/>
    </location>
</feature>
<feature type="domain" description="SOGA 1/2-like coiled-coil" evidence="8">
    <location>
        <begin position="1146"/>
        <end position="1191"/>
    </location>
</feature>
<feature type="region of interest" description="Disordered" evidence="6">
    <location>
        <begin position="1677"/>
        <end position="1704"/>
    </location>
</feature>
<feature type="compositionally biased region" description="Polar residues" evidence="6">
    <location>
        <begin position="50"/>
        <end position="68"/>
    </location>
</feature>
<dbReference type="Proteomes" id="UP000261540">
    <property type="component" value="Unplaced"/>
</dbReference>
<dbReference type="PANTHER" id="PTHR15742">
    <property type="entry name" value="GIRDIN"/>
    <property type="match status" value="1"/>
</dbReference>
<name>A0A3B3S593_9TELE</name>
<feature type="compositionally biased region" description="Basic and acidic residues" evidence="6">
    <location>
        <begin position="1"/>
        <end position="18"/>
    </location>
</feature>
<feature type="region of interest" description="Disordered" evidence="6">
    <location>
        <begin position="1016"/>
        <end position="1040"/>
    </location>
</feature>
<keyword evidence="2" id="KW-0597">Phosphoprotein</keyword>
<dbReference type="InterPro" id="IPR027881">
    <property type="entry name" value="SOGA_CC"/>
</dbReference>
<feature type="compositionally biased region" description="Basic and acidic residues" evidence="6">
    <location>
        <begin position="1359"/>
        <end position="1368"/>
    </location>
</feature>
<evidence type="ECO:0000259" key="7">
    <source>
        <dbReference type="Pfam" id="PF11365"/>
    </source>
</evidence>
<feature type="compositionally biased region" description="Low complexity" evidence="6">
    <location>
        <begin position="175"/>
        <end position="189"/>
    </location>
</feature>
<keyword evidence="3 5" id="KW-0175">Coiled coil</keyword>
<accession>A0A3B3S593</accession>
<feature type="region of interest" description="Disordered" evidence="6">
    <location>
        <begin position="534"/>
        <end position="561"/>
    </location>
</feature>
<feature type="region of interest" description="Disordered" evidence="6">
    <location>
        <begin position="402"/>
        <end position="434"/>
    </location>
</feature>
<keyword evidence="4" id="KW-0472">Membrane</keyword>
<evidence type="ECO:0000256" key="1">
    <source>
        <dbReference type="ARBA" id="ARBA00004370"/>
    </source>
</evidence>
<feature type="compositionally biased region" description="Basic and acidic residues" evidence="6">
    <location>
        <begin position="402"/>
        <end position="428"/>
    </location>
</feature>
<feature type="domain" description="SOGA coiled-coil" evidence="7">
    <location>
        <begin position="431"/>
        <end position="526"/>
    </location>
</feature>
<dbReference type="GO" id="GO:0010506">
    <property type="term" value="P:regulation of autophagy"/>
    <property type="evidence" value="ECO:0007669"/>
    <property type="project" value="InterPro"/>
</dbReference>
<dbReference type="GeneTree" id="ENSGT00950000182982"/>
<feature type="coiled-coil region" evidence="5">
    <location>
        <begin position="1059"/>
        <end position="1093"/>
    </location>
</feature>
<feature type="compositionally biased region" description="Basic and acidic residues" evidence="6">
    <location>
        <begin position="1192"/>
        <end position="1207"/>
    </location>
</feature>
<reference evidence="9" key="2">
    <citation type="submission" date="2025-09" db="UniProtKB">
        <authorList>
            <consortium name="Ensembl"/>
        </authorList>
    </citation>
    <scope>IDENTIFICATION</scope>
</reference>
<feature type="region of interest" description="Disordered" evidence="6">
    <location>
        <begin position="1"/>
        <end position="216"/>
    </location>
</feature>
<feature type="region of interest" description="Disordered" evidence="6">
    <location>
        <begin position="1605"/>
        <end position="1656"/>
    </location>
</feature>
<dbReference type="GO" id="GO:0005615">
    <property type="term" value="C:extracellular space"/>
    <property type="evidence" value="ECO:0007669"/>
    <property type="project" value="InterPro"/>
</dbReference>
<dbReference type="Pfam" id="PF14818">
    <property type="entry name" value="SOGA1-2-like_CC"/>
    <property type="match status" value="1"/>
</dbReference>
<feature type="compositionally biased region" description="Basic and acidic residues" evidence="6">
    <location>
        <begin position="534"/>
        <end position="543"/>
    </location>
</feature>
<feature type="region of interest" description="Disordered" evidence="6">
    <location>
        <begin position="907"/>
        <end position="929"/>
    </location>
</feature>
<feature type="region of interest" description="Disordered" evidence="6">
    <location>
        <begin position="597"/>
        <end position="622"/>
    </location>
</feature>
<dbReference type="InterPro" id="IPR049885">
    <property type="entry name" value="MTCL1-3"/>
</dbReference>
<feature type="region of interest" description="Disordered" evidence="6">
    <location>
        <begin position="1766"/>
        <end position="1807"/>
    </location>
</feature>
<protein>
    <submittedName>
        <fullName evidence="9">Microtubule crosslinking factor 1</fullName>
    </submittedName>
</protein>
<evidence type="ECO:0000256" key="4">
    <source>
        <dbReference type="ARBA" id="ARBA00023136"/>
    </source>
</evidence>
<reference evidence="9" key="1">
    <citation type="submission" date="2025-08" db="UniProtKB">
        <authorList>
            <consortium name="Ensembl"/>
        </authorList>
    </citation>
    <scope>IDENTIFICATION</scope>
</reference>
<dbReference type="PANTHER" id="PTHR15742:SF3">
    <property type="entry name" value="MICROTUBULE CROSS-LINKING FACTOR 1"/>
    <property type="match status" value="1"/>
</dbReference>
<feature type="region of interest" description="Disordered" evidence="6">
    <location>
        <begin position="1334"/>
        <end position="1390"/>
    </location>
</feature>
<feature type="region of interest" description="Disordered" evidence="6">
    <location>
        <begin position="857"/>
        <end position="881"/>
    </location>
</feature>
<evidence type="ECO:0000256" key="5">
    <source>
        <dbReference type="SAM" id="Coils"/>
    </source>
</evidence>
<organism evidence="9 10">
    <name type="scientific">Paramormyrops kingsleyae</name>
    <dbReference type="NCBI Taxonomy" id="1676925"/>
    <lineage>
        <taxon>Eukaryota</taxon>
        <taxon>Metazoa</taxon>
        <taxon>Chordata</taxon>
        <taxon>Craniata</taxon>
        <taxon>Vertebrata</taxon>
        <taxon>Euteleostomi</taxon>
        <taxon>Actinopterygii</taxon>
        <taxon>Neopterygii</taxon>
        <taxon>Teleostei</taxon>
        <taxon>Osteoglossocephala</taxon>
        <taxon>Osteoglossomorpha</taxon>
        <taxon>Osteoglossiformes</taxon>
        <taxon>Mormyridae</taxon>
        <taxon>Paramormyrops</taxon>
    </lineage>
</organism>
<evidence type="ECO:0000256" key="6">
    <source>
        <dbReference type="SAM" id="MobiDB-lite"/>
    </source>
</evidence>
<sequence length="1807" mass="199974">MESPDGEARQQNHQLEKKRLNRAPSPARPFLKDVHSRASKAPAITPKSPKLSNKQQAPSAGLLHTQNRLSRRSVYGAKEKPAPAKSLSKSTVTKKAAKTAQHGLAEPKTTSKRAEPGPLIAKSKKGKIALAHGSFSFGSPVRVPTGSALGRVSHTDSSSDLSDCLSEPLSDEQKQAQAASSDAESGSGSSDREQLRVASPFEPTESAHAPLPVKDLYPAKERQCRGLFADGQTGSDELAERCKAGFRPGGIGDAPGQRKALNDQELLREIEDLRSENDYLKDELEELRAEMEEVRDSYLEEEAYQLQELRRELDRANKNCRILQYRLRKSEQKSLRVAQTGQVDGELLRSLEQDLKVAKDVSVRLHNELESVEDKRSRAEDENELLRQKLIEVEISKQALHNELERAKESSQKRRGGRETFKERKSSSQEDSADLRCQLQFAKEESALMRKKMAKLGREKEELEQELQKYKSLYGDVESPLLAGESGGGPHSTREAELRLRLKLVEEEANILGRKIVELEVENRGLRAENEDIRSQYERDFPGREPLSSLPTSPFGDGLESGSELRRHLQFVEEEAELLRRSIAEIEDRNKQLTSELNRFKLGPGPDSEGAPRAGAGAGSDVGTGLLQDELKAARLQIDELSGKVLKLQYENRVLLSTVQRCDLASQRGPSRGPDDDEEPTQLPGPQPKREGPVGGESDSDDPFERTSGIGSGKPSDTAGGGAGAGAEALVGVWRQAERLGRMVERLAGDTDSAMLLMGAEAQQGESDSKLSRPALDAICTRMKTFRAELHVFMEKVEHLREQPDDLSPMAHLTESSSFLSGVTSMSRDSPLGTLGRDLITDFQSDLRDELEWRIGHERASEPGTQSGPWGARQSRGAHGRSNYCRPKYLIVEQRDTPVLEVSEVPEQSELEQRLQPDPGYCSSTTQKEEAEKECRKAQPWLSSQEQAWAQERALLQQELRLLRHNMAAVYVKLRWLLVNWRLGRRSESTVEDAPSEPETLDSVPELSRLMEQVEGVMEREDQPSVQPGAGGSPEPGLSPQATELLQHQKQAGENRRVLHALRMLLEEFRSELRDEEHRRSQLQQAYANEKASWEVQWAELRCQIPQRDECSAEVAATGDTDPRVALSHEREEHRRLLAESHSTSLDLLWRLQHSEKRWSRERAELLEHFDRERQDWDWHMRDVHRKQRELNLRRADVPSSDAKDGSPRVFSPQGSPRTPRSPRSPRVTGLAPSATWPNSDGDAPLEERAGSRQRGTESLFLDALSLDPLGESEVPLASRLDGEKRFPCLNKNLNEISERKGLAVYHEEETGGGNLLRAKSVCSMSEFQRLMDSSPFLPDRSTRGDAGTDDVTPPLSPDDLKYIEEYNSKGWDSPSHGGATSGTPAPEHIPDTFQPSSWFLTTSATLTTSTLSGPEHCQRQPPRGAPGPERYGVRVLHSPPLSCKLDGSVAPPVGERPCAGPEDVYGRWQHRELLEGGLRPSERPVCSTVGFASSLELELSRNLSDDMKEVAFSVRNAMLSSPVERHLKDTACQTNGFTTRGTQTTQTISVGLQTEALRNLTSSPHRCLTPKGGSTPISSPSRSLRKVQYSPAVQSKFERPCCSPKYGSPKLQRKPLSCKAEQPASRVATPSAPQKGCSESAWARSTTTRDSPVHTTINDGLSSLFSIIDHTPVVNDTTPKFTKSPSRSRPADPGSAESRSPGLGVLQDLLKCTRGRSPSPVQLIVEAQDDRTPEVISIRQDLSAPPGYGLAENAARLLNKKLMEQALKEDKRPAAGSQTGLSRDGDKGPLGPVENHTVLLSTPWGL</sequence>
<evidence type="ECO:0000259" key="8">
    <source>
        <dbReference type="Pfam" id="PF14818"/>
    </source>
</evidence>
<keyword evidence="10" id="KW-1185">Reference proteome</keyword>
<feature type="region of interest" description="Disordered" evidence="6">
    <location>
        <begin position="1192"/>
        <end position="1255"/>
    </location>
</feature>
<feature type="compositionally biased region" description="Low complexity" evidence="6">
    <location>
        <begin position="155"/>
        <end position="168"/>
    </location>
</feature>
<dbReference type="InterPro" id="IPR027882">
    <property type="entry name" value="SOGA1/2-like_CC"/>
</dbReference>
<evidence type="ECO:0000256" key="2">
    <source>
        <dbReference type="ARBA" id="ARBA00022553"/>
    </source>
</evidence>